<evidence type="ECO:0000256" key="5">
    <source>
        <dbReference type="ARBA" id="ARBA00023237"/>
    </source>
</evidence>
<dbReference type="Gene3D" id="1.25.40.390">
    <property type="match status" value="1"/>
</dbReference>
<evidence type="ECO:0000256" key="1">
    <source>
        <dbReference type="ARBA" id="ARBA00004442"/>
    </source>
</evidence>
<proteinExistence type="inferred from homology"/>
<keyword evidence="4" id="KW-0472">Membrane</keyword>
<evidence type="ECO:0000313" key="7">
    <source>
        <dbReference type="EMBL" id="MVN75440.1"/>
    </source>
</evidence>
<keyword evidence="8" id="KW-1185">Reference proteome</keyword>
<evidence type="ECO:0000256" key="2">
    <source>
        <dbReference type="ARBA" id="ARBA00006275"/>
    </source>
</evidence>
<comment type="caution">
    <text evidence="7">The sequence shown here is derived from an EMBL/GenBank/DDBJ whole genome shotgun (WGS) entry which is preliminary data.</text>
</comment>
<dbReference type="InterPro" id="IPR011990">
    <property type="entry name" value="TPR-like_helical_dom_sf"/>
</dbReference>
<comment type="subcellular location">
    <subcellularLocation>
        <location evidence="1">Cell outer membrane</location>
    </subcellularLocation>
</comment>
<name>A0A7K1TAL5_9BACT</name>
<dbReference type="AlphaFoldDB" id="A0A7K1TAL5"/>
<organism evidence="7 8">
    <name type="scientific">Hymenobacter ginkgonis</name>
    <dbReference type="NCBI Taxonomy" id="2682976"/>
    <lineage>
        <taxon>Bacteria</taxon>
        <taxon>Pseudomonadati</taxon>
        <taxon>Bacteroidota</taxon>
        <taxon>Cytophagia</taxon>
        <taxon>Cytophagales</taxon>
        <taxon>Hymenobacteraceae</taxon>
        <taxon>Hymenobacter</taxon>
    </lineage>
</organism>
<protein>
    <submittedName>
        <fullName evidence="7">RagB/SusD family nutrient uptake outer membrane protein</fullName>
    </submittedName>
</protein>
<dbReference type="RefSeq" id="WP_157562177.1">
    <property type="nucleotide sequence ID" value="NZ_WQKZ01000001.1"/>
</dbReference>
<evidence type="ECO:0000313" key="8">
    <source>
        <dbReference type="Proteomes" id="UP000441336"/>
    </source>
</evidence>
<gene>
    <name evidence="7" type="ORF">GO988_03790</name>
</gene>
<sequence>MTRTQMFNAIFYERRLEFAFEGKRFWALRRWKKTESTLDGKCRIGAFINLKTTAMPADFATTRDNENLDLAYTNYFTITFKQLDTKYTINWLPAYYFFAIPQSAIDNNPSLVQNNAWVGAFDPLK</sequence>
<comment type="similarity">
    <text evidence="2">Belongs to the SusD family.</text>
</comment>
<evidence type="ECO:0000256" key="4">
    <source>
        <dbReference type="ARBA" id="ARBA00023136"/>
    </source>
</evidence>
<dbReference type="SUPFAM" id="SSF48452">
    <property type="entry name" value="TPR-like"/>
    <property type="match status" value="1"/>
</dbReference>
<evidence type="ECO:0000259" key="6">
    <source>
        <dbReference type="Pfam" id="PF07980"/>
    </source>
</evidence>
<dbReference type="InterPro" id="IPR012944">
    <property type="entry name" value="SusD_RagB_dom"/>
</dbReference>
<evidence type="ECO:0000256" key="3">
    <source>
        <dbReference type="ARBA" id="ARBA00022729"/>
    </source>
</evidence>
<keyword evidence="5" id="KW-0998">Cell outer membrane</keyword>
<dbReference type="Proteomes" id="UP000441336">
    <property type="component" value="Unassembled WGS sequence"/>
</dbReference>
<accession>A0A7K1TAL5</accession>
<feature type="domain" description="RagB/SusD" evidence="6">
    <location>
        <begin position="4"/>
        <end position="117"/>
    </location>
</feature>
<reference evidence="7 8" key="1">
    <citation type="submission" date="2019-12" db="EMBL/GenBank/DDBJ databases">
        <title>Hymenobacter sp. HMF4947 Genome sequencing and assembly.</title>
        <authorList>
            <person name="Kang H."/>
            <person name="Cha I."/>
            <person name="Kim H."/>
            <person name="Joh K."/>
        </authorList>
    </citation>
    <scope>NUCLEOTIDE SEQUENCE [LARGE SCALE GENOMIC DNA]</scope>
    <source>
        <strain evidence="7 8">HMF4947</strain>
    </source>
</reference>
<dbReference type="Pfam" id="PF07980">
    <property type="entry name" value="SusD_RagB"/>
    <property type="match status" value="1"/>
</dbReference>
<keyword evidence="3" id="KW-0732">Signal</keyword>
<dbReference type="GO" id="GO:0009279">
    <property type="term" value="C:cell outer membrane"/>
    <property type="evidence" value="ECO:0007669"/>
    <property type="project" value="UniProtKB-SubCell"/>
</dbReference>
<dbReference type="EMBL" id="WQKZ01000001">
    <property type="protein sequence ID" value="MVN75440.1"/>
    <property type="molecule type" value="Genomic_DNA"/>
</dbReference>